<organism evidence="1 2">
    <name type="scientific">Candidatus Falkowbacteria bacterium GW2011_GWA2_39_24</name>
    <dbReference type="NCBI Taxonomy" id="1618634"/>
    <lineage>
        <taxon>Bacteria</taxon>
        <taxon>Candidatus Falkowiibacteriota</taxon>
    </lineage>
</organism>
<dbReference type="Proteomes" id="UP000034048">
    <property type="component" value="Unassembled WGS sequence"/>
</dbReference>
<comment type="caution">
    <text evidence="1">The sequence shown here is derived from an EMBL/GenBank/DDBJ whole genome shotgun (WGS) entry which is preliminary data.</text>
</comment>
<sequence length="223" mass="26026">MVQFMRNDKNLAIKLRKAGKSYQEISKTVGVPKSTLSNWFHGVIWSEKTRMHLSDIARKNASKRMTVISHRKRAELQKIYIATSQIAKKEFKLFSKDRLFVAGLMIYWGEGDSKLNNGAIRVSNSDPLMVKLFYKFVRRYLSEISSKAKIYLVLYPDLDDQICRKHWSKQTGLSLDRFIKSSIIKGKHPTKRLQYGIGTLTINSRQYKEKIITWVSLIKEFEK</sequence>
<dbReference type="AlphaFoldDB" id="A0A0G0RP03"/>
<dbReference type="EMBL" id="LBWS01000004">
    <property type="protein sequence ID" value="KKR15342.1"/>
    <property type="molecule type" value="Genomic_DNA"/>
</dbReference>
<proteinExistence type="predicted"/>
<gene>
    <name evidence="1" type="ORF">UT42_C0004G0013</name>
</gene>
<evidence type="ECO:0000313" key="1">
    <source>
        <dbReference type="EMBL" id="KKR15342.1"/>
    </source>
</evidence>
<dbReference type="Gene3D" id="1.10.10.10">
    <property type="entry name" value="Winged helix-like DNA-binding domain superfamily/Winged helix DNA-binding domain"/>
    <property type="match status" value="1"/>
</dbReference>
<reference evidence="1 2" key="1">
    <citation type="journal article" date="2015" name="Nature">
        <title>rRNA introns, odd ribosomes, and small enigmatic genomes across a large radiation of phyla.</title>
        <authorList>
            <person name="Brown C.T."/>
            <person name="Hug L.A."/>
            <person name="Thomas B.C."/>
            <person name="Sharon I."/>
            <person name="Castelle C.J."/>
            <person name="Singh A."/>
            <person name="Wilkins M.J."/>
            <person name="Williams K.H."/>
            <person name="Banfield J.F."/>
        </authorList>
    </citation>
    <scope>NUCLEOTIDE SEQUENCE [LARGE SCALE GENOMIC DNA]</scope>
</reference>
<protein>
    <submittedName>
        <fullName evidence="1">Uncharacterized protein</fullName>
    </submittedName>
</protein>
<name>A0A0G0RP03_9BACT</name>
<evidence type="ECO:0000313" key="2">
    <source>
        <dbReference type="Proteomes" id="UP000034048"/>
    </source>
</evidence>
<dbReference type="InterPro" id="IPR036388">
    <property type="entry name" value="WH-like_DNA-bd_sf"/>
</dbReference>
<accession>A0A0G0RP03</accession>